<evidence type="ECO:0000256" key="3">
    <source>
        <dbReference type="ARBA" id="ARBA00022692"/>
    </source>
</evidence>
<dbReference type="Gene3D" id="1.20.1070.10">
    <property type="entry name" value="Rhodopsin 7-helix transmembrane proteins"/>
    <property type="match status" value="1"/>
</dbReference>
<feature type="domain" description="G-protein coupled receptors family 1 profile" evidence="10">
    <location>
        <begin position="71"/>
        <end position="130"/>
    </location>
</feature>
<keyword evidence="3 9" id="KW-0812">Transmembrane</keyword>
<gene>
    <name evidence="11" type="primary">AVEN_62269_1</name>
    <name evidence="11" type="ORF">TNCT_432001</name>
</gene>
<comment type="caution">
    <text evidence="11">The sequence shown here is derived from an EMBL/GenBank/DDBJ whole genome shotgun (WGS) entry which is preliminary data.</text>
</comment>
<comment type="subcellular location">
    <subcellularLocation>
        <location evidence="1">Membrane</location>
        <topology evidence="1">Multi-pass membrane protein</topology>
    </subcellularLocation>
</comment>
<evidence type="ECO:0000256" key="6">
    <source>
        <dbReference type="ARBA" id="ARBA00023136"/>
    </source>
</evidence>
<evidence type="ECO:0000259" key="10">
    <source>
        <dbReference type="PROSITE" id="PS50262"/>
    </source>
</evidence>
<dbReference type="PROSITE" id="PS50262">
    <property type="entry name" value="G_PROTEIN_RECEP_F1_2"/>
    <property type="match status" value="1"/>
</dbReference>
<keyword evidence="7" id="KW-0675">Receptor</keyword>
<dbReference type="OrthoDB" id="5950040at2759"/>
<protein>
    <submittedName>
        <fullName evidence="11">G_PROTEIN_RECEP_F1_2 domain-containing protein</fullName>
    </submittedName>
</protein>
<comment type="similarity">
    <text evidence="2">Belongs to the G-protein coupled receptor 1 family.</text>
</comment>
<organism evidence="11 12">
    <name type="scientific">Trichonephila clavata</name>
    <name type="common">Joro spider</name>
    <name type="synonym">Nephila clavata</name>
    <dbReference type="NCBI Taxonomy" id="2740835"/>
    <lineage>
        <taxon>Eukaryota</taxon>
        <taxon>Metazoa</taxon>
        <taxon>Ecdysozoa</taxon>
        <taxon>Arthropoda</taxon>
        <taxon>Chelicerata</taxon>
        <taxon>Arachnida</taxon>
        <taxon>Araneae</taxon>
        <taxon>Araneomorphae</taxon>
        <taxon>Entelegynae</taxon>
        <taxon>Araneoidea</taxon>
        <taxon>Nephilidae</taxon>
        <taxon>Trichonephila</taxon>
    </lineage>
</organism>
<evidence type="ECO:0000313" key="12">
    <source>
        <dbReference type="Proteomes" id="UP000887116"/>
    </source>
</evidence>
<evidence type="ECO:0000256" key="9">
    <source>
        <dbReference type="SAM" id="Phobius"/>
    </source>
</evidence>
<keyword evidence="4 9" id="KW-1133">Transmembrane helix</keyword>
<dbReference type="Pfam" id="PF00001">
    <property type="entry name" value="7tm_1"/>
    <property type="match status" value="1"/>
</dbReference>
<evidence type="ECO:0000313" key="11">
    <source>
        <dbReference type="EMBL" id="GFR28065.1"/>
    </source>
</evidence>
<dbReference type="PRINTS" id="PR00237">
    <property type="entry name" value="GPCRRHODOPSN"/>
</dbReference>
<reference evidence="11" key="1">
    <citation type="submission" date="2020-07" db="EMBL/GenBank/DDBJ databases">
        <title>Multicomponent nature underlies the extraordinary mechanical properties of spider dragline silk.</title>
        <authorList>
            <person name="Kono N."/>
            <person name="Nakamura H."/>
            <person name="Mori M."/>
            <person name="Yoshida Y."/>
            <person name="Ohtoshi R."/>
            <person name="Malay A.D."/>
            <person name="Moran D.A.P."/>
            <person name="Tomita M."/>
            <person name="Numata K."/>
            <person name="Arakawa K."/>
        </authorList>
    </citation>
    <scope>NUCLEOTIDE SEQUENCE</scope>
</reference>
<dbReference type="InterPro" id="IPR000276">
    <property type="entry name" value="GPCR_Rhodpsn"/>
</dbReference>
<dbReference type="GO" id="GO:0005886">
    <property type="term" value="C:plasma membrane"/>
    <property type="evidence" value="ECO:0007669"/>
    <property type="project" value="TreeGrafter"/>
</dbReference>
<dbReference type="PANTHER" id="PTHR24243:SF208">
    <property type="entry name" value="PYROKININ-1 RECEPTOR"/>
    <property type="match status" value="1"/>
</dbReference>
<dbReference type="EMBL" id="BMAO01019059">
    <property type="protein sequence ID" value="GFR28065.1"/>
    <property type="molecule type" value="Genomic_DNA"/>
</dbReference>
<keyword evidence="12" id="KW-1185">Reference proteome</keyword>
<evidence type="ECO:0000256" key="7">
    <source>
        <dbReference type="ARBA" id="ARBA00023170"/>
    </source>
</evidence>
<sequence length="130" mass="14575">MNTALDLSTDVMTPVISEMETTSINGTMAVPEALDVDAYILARLGPKTMPLNWLIPMTTVYAIIFLTGIVGNVCTCIVISRNQYMQTATNCYLFNLAIADMLTLLLEIEYEVNYYISELLLRYRSQDACK</sequence>
<dbReference type="AlphaFoldDB" id="A0A8X6JAW7"/>
<proteinExistence type="inferred from homology"/>
<evidence type="ECO:0000256" key="2">
    <source>
        <dbReference type="ARBA" id="ARBA00010663"/>
    </source>
</evidence>
<feature type="transmembrane region" description="Helical" evidence="9">
    <location>
        <begin position="53"/>
        <end position="79"/>
    </location>
</feature>
<accession>A0A8X6JAW7</accession>
<evidence type="ECO:0000256" key="5">
    <source>
        <dbReference type="ARBA" id="ARBA00023040"/>
    </source>
</evidence>
<name>A0A8X6JAW7_TRICU</name>
<dbReference type="SUPFAM" id="SSF81321">
    <property type="entry name" value="Family A G protein-coupled receptor-like"/>
    <property type="match status" value="1"/>
</dbReference>
<keyword evidence="6 9" id="KW-0472">Membrane</keyword>
<dbReference type="GO" id="GO:0008188">
    <property type="term" value="F:neuropeptide receptor activity"/>
    <property type="evidence" value="ECO:0007669"/>
    <property type="project" value="TreeGrafter"/>
</dbReference>
<dbReference type="Proteomes" id="UP000887116">
    <property type="component" value="Unassembled WGS sequence"/>
</dbReference>
<evidence type="ECO:0000256" key="4">
    <source>
        <dbReference type="ARBA" id="ARBA00022989"/>
    </source>
</evidence>
<dbReference type="InterPro" id="IPR017452">
    <property type="entry name" value="GPCR_Rhodpsn_7TM"/>
</dbReference>
<evidence type="ECO:0000256" key="1">
    <source>
        <dbReference type="ARBA" id="ARBA00004141"/>
    </source>
</evidence>
<keyword evidence="5" id="KW-0297">G-protein coupled receptor</keyword>
<keyword evidence="8" id="KW-0807">Transducer</keyword>
<dbReference type="PANTHER" id="PTHR24243">
    <property type="entry name" value="G-PROTEIN COUPLED RECEPTOR"/>
    <property type="match status" value="1"/>
</dbReference>
<evidence type="ECO:0000256" key="8">
    <source>
        <dbReference type="ARBA" id="ARBA00023224"/>
    </source>
</evidence>